<gene>
    <name evidence="3" type="ORF">LADA_0G06656G</name>
</gene>
<dbReference type="Pfam" id="PF00566">
    <property type="entry name" value="RabGAP-TBC"/>
    <property type="match status" value="1"/>
</dbReference>
<organism evidence="3 4">
    <name type="scientific">Lachancea dasiensis</name>
    <dbReference type="NCBI Taxonomy" id="1072105"/>
    <lineage>
        <taxon>Eukaryota</taxon>
        <taxon>Fungi</taxon>
        <taxon>Dikarya</taxon>
        <taxon>Ascomycota</taxon>
        <taxon>Saccharomycotina</taxon>
        <taxon>Saccharomycetes</taxon>
        <taxon>Saccharomycetales</taxon>
        <taxon>Saccharomycetaceae</taxon>
        <taxon>Lachancea</taxon>
    </lineage>
</organism>
<dbReference type="PANTHER" id="PTHR22957">
    <property type="entry name" value="TBC1 DOMAIN FAMILY MEMBER GTPASE-ACTIVATING PROTEIN"/>
    <property type="match status" value="1"/>
</dbReference>
<accession>A0A1G4JTG5</accession>
<dbReference type="GO" id="GO:0032889">
    <property type="term" value="P:regulation of vacuole fusion, non-autophagic"/>
    <property type="evidence" value="ECO:0007669"/>
    <property type="project" value="EnsemblFungi"/>
</dbReference>
<evidence type="ECO:0000313" key="4">
    <source>
        <dbReference type="Proteomes" id="UP000190274"/>
    </source>
</evidence>
<dbReference type="EMBL" id="LT598457">
    <property type="protein sequence ID" value="SCU94117.1"/>
    <property type="molecule type" value="Genomic_DNA"/>
</dbReference>
<dbReference type="PROSITE" id="PS50086">
    <property type="entry name" value="TBC_RABGAP"/>
    <property type="match status" value="1"/>
</dbReference>
<dbReference type="SMART" id="SM00164">
    <property type="entry name" value="TBC"/>
    <property type="match status" value="1"/>
</dbReference>
<sequence length="751" mass="87318">MYTELLFCKSKVFVHCSSKSEDNIPGFLLITRDTQQANLDATLTWIPEKELDRAQYDELMRADLQGVGAQRKIRVKKDVVVQALYAAWAFTVKVSSIYSIQFRPPSPSGWWFGSVAIHCNNPSELDSIPVLFFHDNICPSTREKQKNLSKSFDPFSGNDIYWGANDVRDALLEVADLKQTFVDPSVWLVNATLDDLRNFSADSLKRKSQDARKESSAASTGSTKFWDVLDQAKWNLMAKFADLTTKSTNKMTDMFNQHPIVKFVDKHNSNPYVKQILTNPKVQEIQDDFDSAKIYLAKWALGVKEQAERYQTANGLDDSYRRLLFHELGSDGEDVQLTDEELNIALQRSHPLSVNKWKTFFDSEGRLVLTVQEVKDYIFHGGIGDPSLRKEVWLFLLDVYPWDSSAEDRKVLEKTLRDGYRANYKSRWEYREAHLDEDEEAYWLDQVLRIEKDVKRNDRDLPLYKHNTENGQPPSIPVGEDQANEDVENDVWTVKNPHLQKLRSILLSYNIYNNDLGYVQGMCDLLSPIYYILEDEELSFWAFVSFMNRMERNFLRDQSGIRDQMLTLTDLCHLMLPKMSDHLAKCDSSNLFFCFRMLIVWFKREFEFNDVCSIWEVFLTDFYSSQFQLFFMLAVLQKNSGPVMNNLDQFDQVLKFFNELRGTMDWNDLMIRSELLFVKFKKIMDILERKEELNEYTLLTADGNVITETSAMAVDNSLQAQPSLVTANLKQLLSKKIVVKREPPREKNSIR</sequence>
<dbReference type="STRING" id="1266660.A0A1G4JTG5"/>
<name>A0A1G4JTG5_9SACH</name>
<proteinExistence type="predicted"/>
<dbReference type="OrthoDB" id="10264062at2759"/>
<protein>
    <submittedName>
        <fullName evidence="3">LADA_0G06656g1_1</fullName>
    </submittedName>
</protein>
<keyword evidence="1" id="KW-0343">GTPase activation</keyword>
<reference evidence="4" key="1">
    <citation type="submission" date="2016-03" db="EMBL/GenBank/DDBJ databases">
        <authorList>
            <person name="Devillers H."/>
        </authorList>
    </citation>
    <scope>NUCLEOTIDE SEQUENCE [LARGE SCALE GENOMIC DNA]</scope>
</reference>
<dbReference type="AlphaFoldDB" id="A0A1G4JTG5"/>
<evidence type="ECO:0000256" key="1">
    <source>
        <dbReference type="ARBA" id="ARBA00022468"/>
    </source>
</evidence>
<dbReference type="Gene3D" id="1.10.8.270">
    <property type="entry name" value="putative rabgap domain of human tbc1 domain family member 14 like domains"/>
    <property type="match status" value="1"/>
</dbReference>
<dbReference type="SUPFAM" id="SSF47923">
    <property type="entry name" value="Ypt/Rab-GAP domain of gyp1p"/>
    <property type="match status" value="2"/>
</dbReference>
<evidence type="ECO:0000259" key="2">
    <source>
        <dbReference type="PROSITE" id="PS50086"/>
    </source>
</evidence>
<keyword evidence="4" id="KW-1185">Reference proteome</keyword>
<dbReference type="Gene3D" id="1.10.472.80">
    <property type="entry name" value="Ypt/Rab-GAP domain of gyp1p, domain 3"/>
    <property type="match status" value="1"/>
</dbReference>
<dbReference type="InterPro" id="IPR035969">
    <property type="entry name" value="Rab-GAP_TBC_sf"/>
</dbReference>
<dbReference type="Proteomes" id="UP000190274">
    <property type="component" value="Chromosome G"/>
</dbReference>
<dbReference type="GO" id="GO:0005770">
    <property type="term" value="C:late endosome"/>
    <property type="evidence" value="ECO:0007669"/>
    <property type="project" value="EnsemblFungi"/>
</dbReference>
<dbReference type="GO" id="GO:0016192">
    <property type="term" value="P:vesicle-mediated transport"/>
    <property type="evidence" value="ECO:0007669"/>
    <property type="project" value="EnsemblFungi"/>
</dbReference>
<feature type="domain" description="Rab-GAP TBC" evidence="2">
    <location>
        <begin position="383"/>
        <end position="622"/>
    </location>
</feature>
<dbReference type="InterPro" id="IPR000195">
    <property type="entry name" value="Rab-GAP-TBC_dom"/>
</dbReference>
<evidence type="ECO:0000313" key="3">
    <source>
        <dbReference type="EMBL" id="SCU94117.1"/>
    </source>
</evidence>
<dbReference type="GO" id="GO:0005096">
    <property type="term" value="F:GTPase activator activity"/>
    <property type="evidence" value="ECO:0007669"/>
    <property type="project" value="UniProtKB-KW"/>
</dbReference>
<dbReference type="PANTHER" id="PTHR22957:SF502">
    <property type="entry name" value="SMALL G PROTEIN SIGNALING MODULATOR 2-RELATED"/>
    <property type="match status" value="1"/>
</dbReference>